<dbReference type="InterPro" id="IPR054712">
    <property type="entry name" value="Cas3-like_dom"/>
</dbReference>
<comment type="similarity">
    <text evidence="1">In the N-terminal section; belongs to the CRISPR-associated nuclease Cas3-HD family.</text>
</comment>
<comment type="similarity">
    <text evidence="2">In the central section; belongs to the CRISPR-associated helicase Cas3 family.</text>
</comment>
<dbReference type="Gene3D" id="1.10.3210.30">
    <property type="match status" value="1"/>
</dbReference>
<feature type="domain" description="HD Cas3-type" evidence="9">
    <location>
        <begin position="102"/>
        <end position="289"/>
    </location>
</feature>
<dbReference type="InterPro" id="IPR006483">
    <property type="entry name" value="CRISPR-assoc_Cas3_HD"/>
</dbReference>
<dbReference type="InterPro" id="IPR048823">
    <property type="entry name" value="Cas3_I-F_Cas2"/>
</dbReference>
<dbReference type="HOGENOM" id="CLU_009385_0_0_7"/>
<evidence type="ECO:0000256" key="4">
    <source>
        <dbReference type="ARBA" id="ARBA00022741"/>
    </source>
</evidence>
<dbReference type="InterPro" id="IPR013395">
    <property type="entry name" value="CRISPR-assoc_Cas3_yers"/>
</dbReference>
<dbReference type="GO" id="GO:0051607">
    <property type="term" value="P:defense response to virus"/>
    <property type="evidence" value="ECO:0007669"/>
    <property type="project" value="UniProtKB-KW"/>
</dbReference>
<evidence type="ECO:0000256" key="8">
    <source>
        <dbReference type="ARBA" id="ARBA00023118"/>
    </source>
</evidence>
<organism evidence="10 11">
    <name type="scientific">Solidesulfovibrio magneticus (strain ATCC 700980 / DSM 13731 / RS-1)</name>
    <name type="common">Desulfovibrio magneticus</name>
    <dbReference type="NCBI Taxonomy" id="573370"/>
    <lineage>
        <taxon>Bacteria</taxon>
        <taxon>Pseudomonadati</taxon>
        <taxon>Thermodesulfobacteriota</taxon>
        <taxon>Desulfovibrionia</taxon>
        <taxon>Desulfovibrionales</taxon>
        <taxon>Desulfovibrionaceae</taxon>
        <taxon>Solidesulfovibrio</taxon>
    </lineage>
</organism>
<dbReference type="eggNOG" id="COG1203">
    <property type="taxonomic scope" value="Bacteria"/>
</dbReference>
<evidence type="ECO:0000256" key="2">
    <source>
        <dbReference type="ARBA" id="ARBA00009046"/>
    </source>
</evidence>
<dbReference type="RefSeq" id="WP_015862800.1">
    <property type="nucleotide sequence ID" value="NC_012796.1"/>
</dbReference>
<evidence type="ECO:0000259" key="9">
    <source>
        <dbReference type="PROSITE" id="PS51643"/>
    </source>
</evidence>
<dbReference type="GO" id="GO:0046872">
    <property type="term" value="F:metal ion binding"/>
    <property type="evidence" value="ECO:0007669"/>
    <property type="project" value="UniProtKB-KW"/>
</dbReference>
<evidence type="ECO:0000313" key="10">
    <source>
        <dbReference type="EMBL" id="BAH77675.1"/>
    </source>
</evidence>
<dbReference type="Pfam" id="PF21384">
    <property type="entry name" value="Cas3_I-F_Cas2"/>
    <property type="match status" value="1"/>
</dbReference>
<proteinExistence type="inferred from homology"/>
<keyword evidence="3" id="KW-0479">Metal-binding</keyword>
<sequence>MNILLVSQCSGRAVAETRRIIDQFAERRGEGTWQTSITKDGLETLYRLLRKTARKNTSVACHWLKKDSRTKLLWIVGNPDRFNPVGAVPTNTTERDLLRTDDENTWHSLSIVDTLVGLAALFHDFGKANVDFQNRLSAPRKERNLFRHEWVSLCLLSAFVGNESDEQWLKRLATLPSVDDPLGAALDSSIKCPEFLPFEDLPPFAKAVGWLIVSHHRLPVKLEDGDKTKAVGKRLLNNIPDWIDCGWNEILPDPLPSSDKTGPYWAFPKGLPHQWESWRKRAADIAERALSLPKGELDACLMDPYIMHLSRMCLMLADHGFSRRYSVVKKKIRSSLYANTKAGQLDQLLEEHLLGVERLGHRAVKMLPRVADELPRLALHKLFRKRTTIQKYQWQDKAGDIATSIRLRSAEQGAFIVNMASTGCGKTLGNGRIMHNISDESRGMRCAFALGLRTLTLQTGREFRKLLDLGEDEVAIRVGAAASRELFDHYQQEAEINGSESSSPIMPENSYVRYGGDLDALSGMSHLLEDSRVRALLLAPLLVCTIDHLVPATESLRGGHQIAPMLRLLSGDLVLDELDDYGIEDLHAVTRLVYWAGLLGSRILISSATLPPALVLGMFIAYKQGRLIFQRNRGAAPGRNLPVCCMWVDEFHCSAKDCVVDTEFQECHEKFVEKRLEKLKKALVLRHGSIVQLQCNGHDIFQQFTVTILKHAIFIHNDNNNTDIYSRKRISFGLVRMANIKSLYEVALKLFAIGAPEGVRIHLCVYHSQFPLLLRSVIEQRLDRILDRKDPQAVFDQPDIRRCIDGNPEQDQLFIVLASPVAEVGRDHDYDWAIVEPSSMRSIIQLAGRIRRHRDTPWEHPNVALLHTNVRALKQPGKAAFCRPGFEVDTPEMKLKSHNLADLLVREEYEIIDAQPRIVMRVKLSQCHSLVDLEHYRLCRLMLKQDEKSIGAYSCWDVSKGMLSGILQRAFPFRRTTRKEVDVWLKPDDEANNYTLQWILPQSDGRNLDVATETRNRRVPDDSCHGVRISPWGETDYMQALRELAEDLEMELESCARRFGVVTLPESVNGWRFHPLLGFTIYSE</sequence>
<accession>C4XPX5</accession>
<keyword evidence="7" id="KW-0067">ATP-binding</keyword>
<dbReference type="InterPro" id="IPR038257">
    <property type="entry name" value="CRISPR-assoc_Cas3_HD_sf"/>
</dbReference>
<reference evidence="10 11" key="1">
    <citation type="journal article" date="2009" name="Genome Res.">
        <title>Whole genome sequence of Desulfovibrio magneticus strain RS-1 revealed common gene clusters in magnetotactic bacteria.</title>
        <authorList>
            <person name="Nakazawa H."/>
            <person name="Arakaki A."/>
            <person name="Narita-Yamada S."/>
            <person name="Yashiro I."/>
            <person name="Jinno K."/>
            <person name="Aoki N."/>
            <person name="Tsuruyama A."/>
            <person name="Okamura Y."/>
            <person name="Tanikawa S."/>
            <person name="Fujita N."/>
            <person name="Takeyama H."/>
            <person name="Matsunaga T."/>
        </authorList>
    </citation>
    <scope>NUCLEOTIDE SEQUENCE [LARGE SCALE GENOMIC DNA]</scope>
    <source>
        <strain evidence="11">ATCC 700980 / DSM 13731 / RS-1</strain>
    </source>
</reference>
<keyword evidence="4" id="KW-0547">Nucleotide-binding</keyword>
<dbReference type="NCBIfam" id="TIGR02562">
    <property type="entry name" value="cas3_yersinia"/>
    <property type="match status" value="1"/>
</dbReference>
<name>C4XPX5_SOLM1</name>
<dbReference type="InterPro" id="IPR027417">
    <property type="entry name" value="P-loop_NTPase"/>
</dbReference>
<dbReference type="OrthoDB" id="220028at2"/>
<keyword evidence="6" id="KW-0347">Helicase</keyword>
<dbReference type="SUPFAM" id="SSF52540">
    <property type="entry name" value="P-loop containing nucleoside triphosphate hydrolases"/>
    <property type="match status" value="1"/>
</dbReference>
<gene>
    <name evidence="10" type="ordered locus">DMR_41840</name>
</gene>
<dbReference type="NCBIfam" id="TIGR01596">
    <property type="entry name" value="cas3_HD"/>
    <property type="match status" value="1"/>
</dbReference>
<keyword evidence="5" id="KW-0378">Hydrolase</keyword>
<evidence type="ECO:0000256" key="7">
    <source>
        <dbReference type="ARBA" id="ARBA00022840"/>
    </source>
</evidence>
<evidence type="ECO:0000256" key="6">
    <source>
        <dbReference type="ARBA" id="ARBA00022806"/>
    </source>
</evidence>
<dbReference type="Pfam" id="PF22590">
    <property type="entry name" value="Cas3-like_C_2"/>
    <property type="match status" value="1"/>
</dbReference>
<dbReference type="InterPro" id="IPR048824">
    <property type="entry name" value="Cas3-like_C"/>
</dbReference>
<dbReference type="PROSITE" id="PS51643">
    <property type="entry name" value="HD_CAS3"/>
    <property type="match status" value="1"/>
</dbReference>
<evidence type="ECO:0000256" key="1">
    <source>
        <dbReference type="ARBA" id="ARBA00006847"/>
    </source>
</evidence>
<keyword evidence="11" id="KW-1185">Reference proteome</keyword>
<dbReference type="GO" id="GO:0016787">
    <property type="term" value="F:hydrolase activity"/>
    <property type="evidence" value="ECO:0007669"/>
    <property type="project" value="UniProtKB-KW"/>
</dbReference>
<dbReference type="Proteomes" id="UP000009071">
    <property type="component" value="Chromosome"/>
</dbReference>
<evidence type="ECO:0000256" key="3">
    <source>
        <dbReference type="ARBA" id="ARBA00022723"/>
    </source>
</evidence>
<dbReference type="EMBL" id="AP010904">
    <property type="protein sequence ID" value="BAH77675.1"/>
    <property type="molecule type" value="Genomic_DNA"/>
</dbReference>
<dbReference type="STRING" id="573370.DMR_41840"/>
<dbReference type="Pfam" id="PF21802">
    <property type="entry name" value="Cas3-like_C"/>
    <property type="match status" value="1"/>
</dbReference>
<keyword evidence="8" id="KW-0051">Antiviral defense</keyword>
<evidence type="ECO:0000313" key="11">
    <source>
        <dbReference type="Proteomes" id="UP000009071"/>
    </source>
</evidence>
<dbReference type="KEGG" id="dma:DMR_41840"/>
<dbReference type="GO" id="GO:0005524">
    <property type="term" value="F:ATP binding"/>
    <property type="evidence" value="ECO:0007669"/>
    <property type="project" value="UniProtKB-KW"/>
</dbReference>
<dbReference type="GO" id="GO:0004386">
    <property type="term" value="F:helicase activity"/>
    <property type="evidence" value="ECO:0007669"/>
    <property type="project" value="UniProtKB-KW"/>
</dbReference>
<protein>
    <recommendedName>
        <fullName evidence="9">HD Cas3-type domain-containing protein</fullName>
    </recommendedName>
</protein>
<evidence type="ECO:0000256" key="5">
    <source>
        <dbReference type="ARBA" id="ARBA00022801"/>
    </source>
</evidence>
<dbReference type="AlphaFoldDB" id="C4XPX5"/>